<organism evidence="2 3">
    <name type="scientific">Paractinoplanes hotanensis</name>
    <dbReference type="NCBI Taxonomy" id="2906497"/>
    <lineage>
        <taxon>Bacteria</taxon>
        <taxon>Bacillati</taxon>
        <taxon>Actinomycetota</taxon>
        <taxon>Actinomycetes</taxon>
        <taxon>Micromonosporales</taxon>
        <taxon>Micromonosporaceae</taxon>
        <taxon>Paractinoplanes</taxon>
    </lineage>
</organism>
<comment type="caution">
    <text evidence="2">The sequence shown here is derived from an EMBL/GenBank/DDBJ whole genome shotgun (WGS) entry which is preliminary data.</text>
</comment>
<evidence type="ECO:0000313" key="3">
    <source>
        <dbReference type="Proteomes" id="UP001523216"/>
    </source>
</evidence>
<feature type="region of interest" description="Disordered" evidence="1">
    <location>
        <begin position="262"/>
        <end position="290"/>
    </location>
</feature>
<dbReference type="RefSeq" id="WP_251798087.1">
    <property type="nucleotide sequence ID" value="NZ_JAMQOL010000015.1"/>
</dbReference>
<evidence type="ECO:0000256" key="1">
    <source>
        <dbReference type="SAM" id="MobiDB-lite"/>
    </source>
</evidence>
<gene>
    <name evidence="2" type="ORF">LXN57_11785</name>
</gene>
<keyword evidence="3" id="KW-1185">Reference proteome</keyword>
<dbReference type="Proteomes" id="UP001523216">
    <property type="component" value="Unassembled WGS sequence"/>
</dbReference>
<proteinExistence type="predicted"/>
<name>A0ABT0XXA9_9ACTN</name>
<feature type="compositionally biased region" description="Pro residues" evidence="1">
    <location>
        <begin position="270"/>
        <end position="281"/>
    </location>
</feature>
<accession>A0ABT0XXA9</accession>
<evidence type="ECO:0000313" key="2">
    <source>
        <dbReference type="EMBL" id="MCM4078245.1"/>
    </source>
</evidence>
<sequence length="538" mass="59591">MNNDTGETLLNSHVAHICARSEGGPRWDPMMSEAENRSSSNLMPMCLEHAREIDVTPEHYPVDLLREWKRDQVAEHFKVQKAWPLTDDEAAQVIEASFQPDDYGIAIAAASSVTAAARAAGHLVESARQQRRVPREAAASWNVMRIGVQRSMPRGWDAETGDLLPPAEPSHVETVPFAQNLELALRQSEEALLPLVATLVAELHAVRAAAPATRPWCDWVESIAGVVLRASGRWPGRPPEEDDDILGEAIAELLRSSAALSATWRGQPADQPPEPAAPSPQPTETETARLAREHSELLDRARPWARVDTRPFDPTLYAELVEAARFALNIPPLMSFLTVELGATARLTAKVARNADDATFEKLIDEASTRQPLAVAVHLARALMFVAREAQRAELEAKSRDQATHLLTTADWTEAEAWSTNRFHIRPLLGWTASIQTDDEVRDRVAAALSDRSELLEPIIVGLAQYSEQLDRDDFSRTVSIGVHVEEIPAWVPLQELTAEIRRRFPDLKASSRDDRPAHEDETQQLAAHILYIASLST</sequence>
<evidence type="ECO:0008006" key="4">
    <source>
        <dbReference type="Google" id="ProtNLM"/>
    </source>
</evidence>
<protein>
    <recommendedName>
        <fullName evidence="4">HNH endonuclease</fullName>
    </recommendedName>
</protein>
<reference evidence="2 3" key="1">
    <citation type="submission" date="2022-06" db="EMBL/GenBank/DDBJ databases">
        <title>Actinoplanes abujensis sp. nov., isolated from Nigerian arid soil.</title>
        <authorList>
            <person name="Ding P."/>
        </authorList>
    </citation>
    <scope>NUCLEOTIDE SEQUENCE [LARGE SCALE GENOMIC DNA]</scope>
    <source>
        <strain evidence="3">TRM88002</strain>
    </source>
</reference>
<dbReference type="EMBL" id="JAMQOL010000015">
    <property type="protein sequence ID" value="MCM4078245.1"/>
    <property type="molecule type" value="Genomic_DNA"/>
</dbReference>